<reference evidence="8" key="1">
    <citation type="journal article" date="2019" name="Int. J. Syst. Evol. Microbiol.">
        <title>The Global Catalogue of Microorganisms (GCM) 10K type strain sequencing project: providing services to taxonomists for standard genome sequencing and annotation.</title>
        <authorList>
            <consortium name="The Broad Institute Genomics Platform"/>
            <consortium name="The Broad Institute Genome Sequencing Center for Infectious Disease"/>
            <person name="Wu L."/>
            <person name="Ma J."/>
        </authorList>
    </citation>
    <scope>NUCLEOTIDE SEQUENCE [LARGE SCALE GENOMIC DNA]</scope>
    <source>
        <strain evidence="8">KACC 12507</strain>
    </source>
</reference>
<evidence type="ECO:0000313" key="8">
    <source>
        <dbReference type="Proteomes" id="UP001595897"/>
    </source>
</evidence>
<dbReference type="InterPro" id="IPR027417">
    <property type="entry name" value="P-loop_NTPase"/>
</dbReference>
<name>A0ABV9LXI3_9ALTE</name>
<dbReference type="PROSITE" id="PS00211">
    <property type="entry name" value="ABC_TRANSPORTER_1"/>
    <property type="match status" value="1"/>
</dbReference>
<dbReference type="Proteomes" id="UP001595897">
    <property type="component" value="Unassembled WGS sequence"/>
</dbReference>
<keyword evidence="4 7" id="KW-0067">ATP-binding</keyword>
<dbReference type="SUPFAM" id="SSF52540">
    <property type="entry name" value="P-loop containing nucleoside triphosphate hydrolases"/>
    <property type="match status" value="1"/>
</dbReference>
<dbReference type="EMBL" id="JBHSGU010000002">
    <property type="protein sequence ID" value="MFC4700561.1"/>
    <property type="molecule type" value="Genomic_DNA"/>
</dbReference>
<comment type="caution">
    <text evidence="7">The sequence shown here is derived from an EMBL/GenBank/DDBJ whole genome shotgun (WGS) entry which is preliminary data.</text>
</comment>
<accession>A0ABV9LXI3</accession>
<keyword evidence="8" id="KW-1185">Reference proteome</keyword>
<dbReference type="RefSeq" id="WP_382408066.1">
    <property type="nucleotide sequence ID" value="NZ_JBHSGU010000002.1"/>
</dbReference>
<evidence type="ECO:0000256" key="1">
    <source>
        <dbReference type="ARBA" id="ARBA00005417"/>
    </source>
</evidence>
<dbReference type="PANTHER" id="PTHR42798:SF2">
    <property type="entry name" value="ABC TRANSPORTER ATP-BINDING PROTEIN MG467-RELATED"/>
    <property type="match status" value="1"/>
</dbReference>
<proteinExistence type="inferred from homology"/>
<gene>
    <name evidence="7" type="ORF">ACFO4O_10350</name>
</gene>
<feature type="region of interest" description="Disordered" evidence="5">
    <location>
        <begin position="63"/>
        <end position="82"/>
    </location>
</feature>
<dbReference type="GO" id="GO:0005524">
    <property type="term" value="F:ATP binding"/>
    <property type="evidence" value="ECO:0007669"/>
    <property type="project" value="UniProtKB-KW"/>
</dbReference>
<feature type="compositionally biased region" description="Low complexity" evidence="5">
    <location>
        <begin position="66"/>
        <end position="77"/>
    </location>
</feature>
<dbReference type="InterPro" id="IPR003439">
    <property type="entry name" value="ABC_transporter-like_ATP-bd"/>
</dbReference>
<dbReference type="CDD" id="cd03255">
    <property type="entry name" value="ABC_MJ0796_LolCDE_FtsE"/>
    <property type="match status" value="1"/>
</dbReference>
<evidence type="ECO:0000313" key="7">
    <source>
        <dbReference type="EMBL" id="MFC4700561.1"/>
    </source>
</evidence>
<dbReference type="Pfam" id="PF00005">
    <property type="entry name" value="ABC_tran"/>
    <property type="match status" value="1"/>
</dbReference>
<feature type="domain" description="ABC transporter" evidence="6">
    <location>
        <begin position="2"/>
        <end position="235"/>
    </location>
</feature>
<organism evidence="7 8">
    <name type="scientific">Glaciecola siphonariae</name>
    <dbReference type="NCBI Taxonomy" id="521012"/>
    <lineage>
        <taxon>Bacteria</taxon>
        <taxon>Pseudomonadati</taxon>
        <taxon>Pseudomonadota</taxon>
        <taxon>Gammaproteobacteria</taxon>
        <taxon>Alteromonadales</taxon>
        <taxon>Alteromonadaceae</taxon>
        <taxon>Glaciecola</taxon>
    </lineage>
</organism>
<protein>
    <submittedName>
        <fullName evidence="7">ABC transporter ATP-binding protein</fullName>
    </submittedName>
</protein>
<keyword evidence="3" id="KW-0547">Nucleotide-binding</keyword>
<comment type="similarity">
    <text evidence="1">Belongs to the ABC transporter superfamily.</text>
</comment>
<dbReference type="Gene3D" id="3.40.50.300">
    <property type="entry name" value="P-loop containing nucleotide triphosphate hydrolases"/>
    <property type="match status" value="1"/>
</dbReference>
<dbReference type="InterPro" id="IPR017871">
    <property type="entry name" value="ABC_transporter-like_CS"/>
</dbReference>
<evidence type="ECO:0000256" key="5">
    <source>
        <dbReference type="SAM" id="MobiDB-lite"/>
    </source>
</evidence>
<dbReference type="InterPro" id="IPR003593">
    <property type="entry name" value="AAA+_ATPase"/>
</dbReference>
<evidence type="ECO:0000259" key="6">
    <source>
        <dbReference type="PROSITE" id="PS50893"/>
    </source>
</evidence>
<dbReference type="PANTHER" id="PTHR42798">
    <property type="entry name" value="LIPOPROTEIN-RELEASING SYSTEM ATP-BINDING PROTEIN LOLD"/>
    <property type="match status" value="1"/>
</dbReference>
<keyword evidence="2" id="KW-0813">Transport</keyword>
<dbReference type="SMART" id="SM00382">
    <property type="entry name" value="AAA"/>
    <property type="match status" value="1"/>
</dbReference>
<evidence type="ECO:0000256" key="3">
    <source>
        <dbReference type="ARBA" id="ARBA00022741"/>
    </source>
</evidence>
<sequence length="236" mass="25599">MLEIKALTKSYQAPESRIQVLERVDLSLAAGQSLSIQGPSGCGKSTLLHLIGALDKPDSGTIALKSGTSSRTSTTHTNAGESFNVHELSETHADAYRRQHVGFVFQKFNLIDCLSVQDNIFLPSKLNGYNDNDYIMALIDALDIAKHVNKLPNQLSGGEQQRVAIARALAHKPRLVLADEPTGNLDEVNSDKVCQLLYQTCQQANAALVLVTHSSAVAKLADSQAHMQNKQLVRVS</sequence>
<dbReference type="InterPro" id="IPR017911">
    <property type="entry name" value="MacB-like_ATP-bd"/>
</dbReference>
<evidence type="ECO:0000256" key="2">
    <source>
        <dbReference type="ARBA" id="ARBA00022448"/>
    </source>
</evidence>
<evidence type="ECO:0000256" key="4">
    <source>
        <dbReference type="ARBA" id="ARBA00022840"/>
    </source>
</evidence>
<dbReference type="PROSITE" id="PS50893">
    <property type="entry name" value="ABC_TRANSPORTER_2"/>
    <property type="match status" value="1"/>
</dbReference>